<comment type="caution">
    <text evidence="5">The sequence shown here is derived from an EMBL/GenBank/DDBJ whole genome shotgun (WGS) entry which is preliminary data.</text>
</comment>
<dbReference type="RefSeq" id="WP_184659001.1">
    <property type="nucleotide sequence ID" value="NZ_CP031518.1"/>
</dbReference>
<evidence type="ECO:0000256" key="1">
    <source>
        <dbReference type="ARBA" id="ARBA00012528"/>
    </source>
</evidence>
<dbReference type="PROSITE" id="PS50887">
    <property type="entry name" value="GGDEF"/>
    <property type="match status" value="1"/>
</dbReference>
<feature type="transmembrane region" description="Helical" evidence="3">
    <location>
        <begin position="257"/>
        <end position="275"/>
    </location>
</feature>
<feature type="transmembrane region" description="Helical" evidence="3">
    <location>
        <begin position="12"/>
        <end position="32"/>
    </location>
</feature>
<dbReference type="AlphaFoldDB" id="A0A7W8G911"/>
<dbReference type="InterPro" id="IPR050469">
    <property type="entry name" value="Diguanylate_Cyclase"/>
</dbReference>
<dbReference type="Proteomes" id="UP000518887">
    <property type="component" value="Unassembled WGS sequence"/>
</dbReference>
<evidence type="ECO:0000313" key="6">
    <source>
        <dbReference type="Proteomes" id="UP000518887"/>
    </source>
</evidence>
<name>A0A7W8G911_9SPIR</name>
<dbReference type="InterPro" id="IPR043128">
    <property type="entry name" value="Rev_trsase/Diguanyl_cyclase"/>
</dbReference>
<evidence type="ECO:0000313" key="5">
    <source>
        <dbReference type="EMBL" id="MBB5226073.1"/>
    </source>
</evidence>
<gene>
    <name evidence="5" type="ORF">HNP76_001441</name>
</gene>
<dbReference type="GO" id="GO:0052621">
    <property type="term" value="F:diguanylate cyclase activity"/>
    <property type="evidence" value="ECO:0007669"/>
    <property type="project" value="UniProtKB-EC"/>
</dbReference>
<dbReference type="Pfam" id="PF00990">
    <property type="entry name" value="GGDEF"/>
    <property type="match status" value="1"/>
</dbReference>
<evidence type="ECO:0000256" key="3">
    <source>
        <dbReference type="SAM" id="Phobius"/>
    </source>
</evidence>
<dbReference type="NCBIfam" id="TIGR00254">
    <property type="entry name" value="GGDEF"/>
    <property type="match status" value="1"/>
</dbReference>
<dbReference type="InterPro" id="IPR029787">
    <property type="entry name" value="Nucleotide_cyclase"/>
</dbReference>
<evidence type="ECO:0000256" key="2">
    <source>
        <dbReference type="ARBA" id="ARBA00034247"/>
    </source>
</evidence>
<keyword evidence="3" id="KW-1133">Transmembrane helix</keyword>
<accession>A0A7W8G911</accession>
<dbReference type="SUPFAM" id="SSF55073">
    <property type="entry name" value="Nucleotide cyclase"/>
    <property type="match status" value="1"/>
</dbReference>
<feature type="domain" description="GGDEF" evidence="4">
    <location>
        <begin position="387"/>
        <end position="420"/>
    </location>
</feature>
<protein>
    <recommendedName>
        <fullName evidence="1">diguanylate cyclase</fullName>
        <ecNumber evidence="1">2.7.7.65</ecNumber>
    </recommendedName>
</protein>
<dbReference type="EC" id="2.7.7.65" evidence="1"/>
<comment type="catalytic activity">
    <reaction evidence="2">
        <text>2 GTP = 3',3'-c-di-GMP + 2 diphosphate</text>
        <dbReference type="Rhea" id="RHEA:24898"/>
        <dbReference type="ChEBI" id="CHEBI:33019"/>
        <dbReference type="ChEBI" id="CHEBI:37565"/>
        <dbReference type="ChEBI" id="CHEBI:58805"/>
        <dbReference type="EC" id="2.7.7.65"/>
    </reaction>
</comment>
<keyword evidence="3" id="KW-0812">Transmembrane</keyword>
<sequence length="420" mass="48511">MVKRTKSLIFKFALIFLLFIIGTLALTGVATYKNQMSVYRTQKLENLQLVAEHLADIMTTGNMEFSFLQEFYIKNKDKFLVPYHFSSLKETLDTYNRLFAEKYPGKILGTTIDFSELDEDVQLAYALYNYEFFLLAFENTCHTFNLAYTYYLIPDEEPEHIFYMFDGIRKKETKNGRDYILLGRKAEVKRSEHPVLWKAWDTGKRPDDFGVWDNDYGHDYSCYYPFSVNGKQLGIIGAEVEVADANREIFRNSLRQMGIMAIILFLSMILLLFCINKFYILRISTLQNGVKSYAENKDPEIAENIKKGVWGEDEIASLGEQVSSMIHDLDVYMHNLLKTTRELYDAKKNAEAMNILANRDALTGIRNKTAYDNEVKRLEKNIANGNARFGICMIDLNFLKHINDTYGHEQGNTAIKNSAG</sequence>
<keyword evidence="3" id="KW-0472">Membrane</keyword>
<dbReference type="InterPro" id="IPR000160">
    <property type="entry name" value="GGDEF_dom"/>
</dbReference>
<evidence type="ECO:0000259" key="4">
    <source>
        <dbReference type="PROSITE" id="PS50887"/>
    </source>
</evidence>
<reference evidence="5 6" key="1">
    <citation type="submission" date="2020-08" db="EMBL/GenBank/DDBJ databases">
        <title>Genomic Encyclopedia of Type Strains, Phase IV (KMG-IV): sequencing the most valuable type-strain genomes for metagenomic binning, comparative biology and taxonomic classification.</title>
        <authorList>
            <person name="Goeker M."/>
        </authorList>
    </citation>
    <scope>NUCLEOTIDE SEQUENCE [LARGE SCALE GENOMIC DNA]</scope>
    <source>
        <strain evidence="5 6">DSM 103462</strain>
    </source>
</reference>
<proteinExistence type="predicted"/>
<organism evidence="5 6">
    <name type="scientific">Treponema ruminis</name>
    <dbReference type="NCBI Taxonomy" id="744515"/>
    <lineage>
        <taxon>Bacteria</taxon>
        <taxon>Pseudomonadati</taxon>
        <taxon>Spirochaetota</taxon>
        <taxon>Spirochaetia</taxon>
        <taxon>Spirochaetales</taxon>
        <taxon>Treponemataceae</taxon>
        <taxon>Treponema</taxon>
    </lineage>
</organism>
<keyword evidence="6" id="KW-1185">Reference proteome</keyword>
<dbReference type="Gene3D" id="3.30.70.270">
    <property type="match status" value="1"/>
</dbReference>
<dbReference type="PANTHER" id="PTHR45138:SF9">
    <property type="entry name" value="DIGUANYLATE CYCLASE DGCM-RELATED"/>
    <property type="match status" value="1"/>
</dbReference>
<dbReference type="EMBL" id="JACHFQ010000004">
    <property type="protein sequence ID" value="MBB5226073.1"/>
    <property type="molecule type" value="Genomic_DNA"/>
</dbReference>
<dbReference type="PANTHER" id="PTHR45138">
    <property type="entry name" value="REGULATORY COMPONENTS OF SENSORY TRANSDUCTION SYSTEM"/>
    <property type="match status" value="1"/>
</dbReference>